<dbReference type="SUPFAM" id="SSF102405">
    <property type="entry name" value="MCP/YpsA-like"/>
    <property type="match status" value="1"/>
</dbReference>
<dbReference type="PANTHER" id="PTHR43022:SF1">
    <property type="entry name" value="PROTEIN SMF"/>
    <property type="match status" value="1"/>
</dbReference>
<dbReference type="PANTHER" id="PTHR43022">
    <property type="entry name" value="PROTEIN SMF"/>
    <property type="match status" value="1"/>
</dbReference>
<evidence type="ECO:0000313" key="3">
    <source>
        <dbReference type="EMBL" id="MDG0860489.1"/>
    </source>
</evidence>
<dbReference type="EMBL" id="JAMBPX010000013">
    <property type="protein sequence ID" value="MDG0860489.1"/>
    <property type="molecule type" value="Genomic_DNA"/>
</dbReference>
<gene>
    <name evidence="3" type="primary">dprA</name>
    <name evidence="3" type="ORF">M4L21_14410</name>
</gene>
<organism evidence="3 4">
    <name type="scientific">Staphylococcus equorum</name>
    <dbReference type="NCBI Taxonomy" id="246432"/>
    <lineage>
        <taxon>Bacteria</taxon>
        <taxon>Bacillati</taxon>
        <taxon>Bacillota</taxon>
        <taxon>Bacilli</taxon>
        <taxon>Bacillales</taxon>
        <taxon>Staphylococcaceae</taxon>
        <taxon>Staphylococcus</taxon>
    </lineage>
</organism>
<dbReference type="AlphaFoldDB" id="A0A9X4R310"/>
<dbReference type="Proteomes" id="UP001152302">
    <property type="component" value="Unassembled WGS sequence"/>
</dbReference>
<evidence type="ECO:0000313" key="4">
    <source>
        <dbReference type="Proteomes" id="UP001152302"/>
    </source>
</evidence>
<evidence type="ECO:0000256" key="1">
    <source>
        <dbReference type="ARBA" id="ARBA00006525"/>
    </source>
</evidence>
<feature type="domain" description="Smf/DprA SLOG" evidence="2">
    <location>
        <begin position="79"/>
        <end position="288"/>
    </location>
</feature>
<dbReference type="Pfam" id="PF02481">
    <property type="entry name" value="DNA_processg_A"/>
    <property type="match status" value="1"/>
</dbReference>
<proteinExistence type="inferred from homology"/>
<accession>A0A9X4R310</accession>
<sequence>MREHEYLKLRFSGLTTRQIHQLLRYNCNFLVYNQVEQNHVLKQFLSTLKTKRKAEIYEQYLNIAVENILKMLRQWNLKYISIEHSSYPLLLREIYEPPLILFYKGKLSLMQSPQTLAIIGSRHATEYSQQALNFLFPSFKKENLIIVSGLAKGADKMAHEHALSMKMSAIAVLGFGHLQHYPKETFEIRKRLEIEGLVVSEYLPFQRPEKHHFPERNRIISGLSKGILITESKANSGTCITTNFALEQNREVYILPGSIFNPMTEGNLLSAQEGAKIVLKASDILIDYN</sequence>
<evidence type="ECO:0000259" key="2">
    <source>
        <dbReference type="Pfam" id="PF02481"/>
    </source>
</evidence>
<dbReference type="NCBIfam" id="TIGR00732">
    <property type="entry name" value="dprA"/>
    <property type="match status" value="1"/>
</dbReference>
<reference evidence="3" key="1">
    <citation type="submission" date="2022-05" db="EMBL/GenBank/DDBJ databases">
        <title>Comparative genomics of Staphylococcus equorum isolates.</title>
        <authorList>
            <person name="Luelf R.H."/>
        </authorList>
    </citation>
    <scope>NUCLEOTIDE SEQUENCE</scope>
    <source>
        <strain evidence="3">TMW 2.2343</strain>
    </source>
</reference>
<dbReference type="InterPro" id="IPR003488">
    <property type="entry name" value="DprA"/>
</dbReference>
<dbReference type="InterPro" id="IPR057666">
    <property type="entry name" value="DrpA_SLOG"/>
</dbReference>
<comment type="similarity">
    <text evidence="1">Belongs to the DprA/Smf family.</text>
</comment>
<dbReference type="GO" id="GO:0009294">
    <property type="term" value="P:DNA-mediated transformation"/>
    <property type="evidence" value="ECO:0007669"/>
    <property type="project" value="InterPro"/>
</dbReference>
<dbReference type="RefSeq" id="WP_277582262.1">
    <property type="nucleotide sequence ID" value="NZ_JAMBPV010000012.1"/>
</dbReference>
<protein>
    <submittedName>
        <fullName evidence="3">DNA-processing protein DprA</fullName>
    </submittedName>
</protein>
<name>A0A9X4R310_9STAP</name>
<comment type="caution">
    <text evidence="3">The sequence shown here is derived from an EMBL/GenBank/DDBJ whole genome shotgun (WGS) entry which is preliminary data.</text>
</comment>
<dbReference type="Gene3D" id="3.40.50.450">
    <property type="match status" value="1"/>
</dbReference>